<evidence type="ECO:0000256" key="7">
    <source>
        <dbReference type="ARBA" id="ARBA00023237"/>
    </source>
</evidence>
<keyword evidence="5 9" id="KW-0798">TonB box</keyword>
<dbReference type="Gene3D" id="2.40.170.20">
    <property type="entry name" value="TonB-dependent receptor, beta-barrel domain"/>
    <property type="match status" value="1"/>
</dbReference>
<dbReference type="GO" id="GO:0009279">
    <property type="term" value="C:cell outer membrane"/>
    <property type="evidence" value="ECO:0007669"/>
    <property type="project" value="UniProtKB-SubCell"/>
</dbReference>
<reference evidence="12 13" key="1">
    <citation type="submission" date="2013-07" db="EMBL/GenBank/DDBJ databases">
        <title>Comparative Genomic and Metabolomic Analysis of Twelve Strains of Pseudoalteromonas luteoviolacea.</title>
        <authorList>
            <person name="Vynne N.G."/>
            <person name="Mansson M."/>
            <person name="Gram L."/>
        </authorList>
    </citation>
    <scope>NUCLEOTIDE SEQUENCE [LARGE SCALE GENOMIC DNA]</scope>
    <source>
        <strain evidence="12 13">NCIMB 1942</strain>
    </source>
</reference>
<evidence type="ECO:0000256" key="1">
    <source>
        <dbReference type="ARBA" id="ARBA00004571"/>
    </source>
</evidence>
<evidence type="ECO:0008006" key="14">
    <source>
        <dbReference type="Google" id="ProtNLM"/>
    </source>
</evidence>
<keyword evidence="4 8" id="KW-0812">Transmembrane</keyword>
<dbReference type="InterPro" id="IPR036942">
    <property type="entry name" value="Beta-barrel_TonB_sf"/>
</dbReference>
<dbReference type="PANTHER" id="PTHR47234">
    <property type="match status" value="1"/>
</dbReference>
<accession>A0A167ES04</accession>
<keyword evidence="3 8" id="KW-1134">Transmembrane beta strand</keyword>
<name>A0A167ES04_9GAMM</name>
<feature type="domain" description="TonB-dependent receptor-like beta-barrel" evidence="10">
    <location>
        <begin position="400"/>
        <end position="928"/>
    </location>
</feature>
<evidence type="ECO:0000256" key="6">
    <source>
        <dbReference type="ARBA" id="ARBA00023136"/>
    </source>
</evidence>
<dbReference type="PANTHER" id="PTHR47234:SF2">
    <property type="entry name" value="TONB-DEPENDENT RECEPTOR"/>
    <property type="match status" value="1"/>
</dbReference>
<keyword evidence="7 8" id="KW-0998">Cell outer membrane</keyword>
<organism evidence="12 13">
    <name type="scientific">Pseudoalteromonas luteoviolacea NCIMB 1942</name>
    <dbReference type="NCBI Taxonomy" id="1365253"/>
    <lineage>
        <taxon>Bacteria</taxon>
        <taxon>Pseudomonadati</taxon>
        <taxon>Pseudomonadota</taxon>
        <taxon>Gammaproteobacteria</taxon>
        <taxon>Alteromonadales</taxon>
        <taxon>Pseudoalteromonadaceae</taxon>
        <taxon>Pseudoalteromonas</taxon>
    </lineage>
</organism>
<dbReference type="SUPFAM" id="SSF56935">
    <property type="entry name" value="Porins"/>
    <property type="match status" value="1"/>
</dbReference>
<dbReference type="OrthoDB" id="176248at2"/>
<dbReference type="InterPro" id="IPR012910">
    <property type="entry name" value="Plug_dom"/>
</dbReference>
<evidence type="ECO:0000313" key="13">
    <source>
        <dbReference type="Proteomes" id="UP000076587"/>
    </source>
</evidence>
<dbReference type="AlphaFoldDB" id="A0A167ES04"/>
<evidence type="ECO:0000256" key="9">
    <source>
        <dbReference type="RuleBase" id="RU003357"/>
    </source>
</evidence>
<dbReference type="InterPro" id="IPR037066">
    <property type="entry name" value="Plug_dom_sf"/>
</dbReference>
<sequence length="968" mass="105206">MRYSKLSQSIKSSLIAGSILTTGFSQLAVAEEAGAEGKVERIEVTGSRIKRIAMEGASPVTTVTAEDIKVAGITRVEDMLNDMPAVFAGQTSGTANGVTGTATVDLRNLGPERTLVLLNGRRLPAGSPSAGGIGADLNQIPAGLVKRVDVLTGGSSATYGSDAVAGVVNFILKDDFEGFQFEYQGSLYQHNNDHGDMQRAVNESGFALPDSNVSDGQADDFTVIVGANSADGRGNVTAYATFREIEAITQDSRDYSACAMNINDEGVRECGGSGTIPEGRIIAGDANLIMDGHTFKDYDGTLYNYGPLNYFQRPDKRKTFGLLGHYDLSDNHTFYTEMSYMDNRTVAQIAPSGSFFRTIDLACNNPLLSDQQVQKLCTDQGFGADHVFSGDNAALAVKRNVEGGPRQDDRRHTSTRFVFGVRGEINDYWTYDAYMNFGEVAYVQTYDNDLSIQRITRSLDAVRNDDGNIVCKSVVDGSDPNCVPWNIFNRDQITQDQLDYLIVPLYSRGETKNKQISGFVSGDLTDYGVVVPGASTGVGIVLGLEHRREFISLRPDQNFLSGDGAGQGGPTTGVTGEYDVDEFFMELNVPVIEDTSYVDYVTLELGYRYSDYSTDKQTDTYKFAVDTRISEDFGFRASYQRAVRAGNVRELFRPAGMNLFNWDEDPCGPGKTLTLEQCQRTGLPAGQYGAAILDNPAGQYNTVEGGNPALEPEESDTVSFGLLYSPSFVEGLDITLDYFDITVEKAIQSIPAATIHDKCAKGVDELCGLINRGSGRGDLWIGTSAITATDTNIGSVKTSGIDINTSYNYSLNDMGNLRFALIGTYLEKYEIENIPGDRPDDCAGYWDRAVCEVPAPKVRANLVTTWSTPWDTNITATVRHYGKVDEYTVVDNTVVNGPTTLNGKTYFDLAATWNATDHLTFRAGIKNLFDVTPPLVPNGPSGDANGNTYPGQYDALGRYLFAGFTFTM</sequence>
<keyword evidence="2 8" id="KW-0813">Transport</keyword>
<dbReference type="Gene3D" id="2.170.130.10">
    <property type="entry name" value="TonB-dependent receptor, plug domain"/>
    <property type="match status" value="1"/>
</dbReference>
<dbReference type="InterPro" id="IPR000531">
    <property type="entry name" value="Beta-barrel_TonB"/>
</dbReference>
<comment type="caution">
    <text evidence="12">The sequence shown here is derived from an EMBL/GenBank/DDBJ whole genome shotgun (WGS) entry which is preliminary data.</text>
</comment>
<dbReference type="EMBL" id="AUXT01000112">
    <property type="protein sequence ID" value="KZN51128.1"/>
    <property type="molecule type" value="Genomic_DNA"/>
</dbReference>
<comment type="subcellular location">
    <subcellularLocation>
        <location evidence="1 8">Cell outer membrane</location>
        <topology evidence="1 8">Multi-pass membrane protein</topology>
    </subcellularLocation>
</comment>
<evidence type="ECO:0000256" key="5">
    <source>
        <dbReference type="ARBA" id="ARBA00023077"/>
    </source>
</evidence>
<proteinExistence type="inferred from homology"/>
<protein>
    <recommendedName>
        <fullName evidence="14">TonB-denpendent receptor</fullName>
    </recommendedName>
</protein>
<evidence type="ECO:0000256" key="2">
    <source>
        <dbReference type="ARBA" id="ARBA00022448"/>
    </source>
</evidence>
<gene>
    <name evidence="12" type="ORF">N482_00545</name>
</gene>
<dbReference type="PROSITE" id="PS52016">
    <property type="entry name" value="TONB_DEPENDENT_REC_3"/>
    <property type="match status" value="1"/>
</dbReference>
<dbReference type="PATRIC" id="fig|1365253.3.peg.1307"/>
<feature type="domain" description="TonB-dependent receptor plug" evidence="11">
    <location>
        <begin position="55"/>
        <end position="167"/>
    </location>
</feature>
<dbReference type="Pfam" id="PF07715">
    <property type="entry name" value="Plug"/>
    <property type="match status" value="1"/>
</dbReference>
<dbReference type="RefSeq" id="WP_063376160.1">
    <property type="nucleotide sequence ID" value="NZ_AUXT01000112.1"/>
</dbReference>
<evidence type="ECO:0000256" key="3">
    <source>
        <dbReference type="ARBA" id="ARBA00022452"/>
    </source>
</evidence>
<evidence type="ECO:0000256" key="4">
    <source>
        <dbReference type="ARBA" id="ARBA00022692"/>
    </source>
</evidence>
<keyword evidence="6 8" id="KW-0472">Membrane</keyword>
<comment type="similarity">
    <text evidence="8 9">Belongs to the TonB-dependent receptor family.</text>
</comment>
<evidence type="ECO:0000259" key="11">
    <source>
        <dbReference type="Pfam" id="PF07715"/>
    </source>
</evidence>
<dbReference type="Pfam" id="PF00593">
    <property type="entry name" value="TonB_dep_Rec_b-barrel"/>
    <property type="match status" value="1"/>
</dbReference>
<evidence type="ECO:0000256" key="8">
    <source>
        <dbReference type="PROSITE-ProRule" id="PRU01360"/>
    </source>
</evidence>
<evidence type="ECO:0000313" key="12">
    <source>
        <dbReference type="EMBL" id="KZN51128.1"/>
    </source>
</evidence>
<dbReference type="InterPro" id="IPR039426">
    <property type="entry name" value="TonB-dep_rcpt-like"/>
</dbReference>
<dbReference type="Proteomes" id="UP000076587">
    <property type="component" value="Unassembled WGS sequence"/>
</dbReference>
<evidence type="ECO:0000259" key="10">
    <source>
        <dbReference type="Pfam" id="PF00593"/>
    </source>
</evidence>